<keyword evidence="1" id="KW-0472">Membrane</keyword>
<feature type="transmembrane region" description="Helical" evidence="1">
    <location>
        <begin position="55"/>
        <end position="73"/>
    </location>
</feature>
<protein>
    <recommendedName>
        <fullName evidence="4">YhhN-like protein</fullName>
    </recommendedName>
</protein>
<evidence type="ECO:0000313" key="2">
    <source>
        <dbReference type="EMBL" id="GAA0746832.1"/>
    </source>
</evidence>
<gene>
    <name evidence="2" type="ORF">GCM10009431_23580</name>
</gene>
<keyword evidence="1" id="KW-0812">Transmembrane</keyword>
<dbReference type="EMBL" id="BAAAGF010000003">
    <property type="protein sequence ID" value="GAA0746832.1"/>
    <property type="molecule type" value="Genomic_DNA"/>
</dbReference>
<dbReference type="RefSeq" id="WP_343798502.1">
    <property type="nucleotide sequence ID" value="NZ_BAAAGF010000003.1"/>
</dbReference>
<accession>A0ABN1JV65</accession>
<comment type="caution">
    <text evidence="2">The sequence shown here is derived from an EMBL/GenBank/DDBJ whole genome shotgun (WGS) entry which is preliminary data.</text>
</comment>
<evidence type="ECO:0000256" key="1">
    <source>
        <dbReference type="SAM" id="Phobius"/>
    </source>
</evidence>
<keyword evidence="3" id="KW-1185">Reference proteome</keyword>
<keyword evidence="1" id="KW-1133">Transmembrane helix</keyword>
<reference evidence="2 3" key="1">
    <citation type="journal article" date="2019" name="Int. J. Syst. Evol. Microbiol.">
        <title>The Global Catalogue of Microorganisms (GCM) 10K type strain sequencing project: providing services to taxonomists for standard genome sequencing and annotation.</title>
        <authorList>
            <consortium name="The Broad Institute Genomics Platform"/>
            <consortium name="The Broad Institute Genome Sequencing Center for Infectious Disease"/>
            <person name="Wu L."/>
            <person name="Ma J."/>
        </authorList>
    </citation>
    <scope>NUCLEOTIDE SEQUENCE [LARGE SCALE GENOMIC DNA]</scope>
    <source>
        <strain evidence="2 3">JCM 15976</strain>
    </source>
</reference>
<feature type="transmembrane region" description="Helical" evidence="1">
    <location>
        <begin position="28"/>
        <end position="46"/>
    </location>
</feature>
<feature type="transmembrane region" description="Helical" evidence="1">
    <location>
        <begin position="206"/>
        <end position="224"/>
    </location>
</feature>
<sequence length="239" mass="27715">MQKPKTLIALLAVLSVVFLGLQLFKYEYYASGIRALLLVLLSILYCSRVENKRKFFFLFLITFTIADVFNFLSWQISPDSFMADYSYYIINAMYILSYSFLIVQILKTLDIKQVVTKLPVHIIILLVLDISCVIVVTNTTKPELQFAEYLLEFVYNTVIMALLSVALINYIYKDDKKSMNFLVGSIFIVFSEVIQLAYFYVSEVNVLNVLCSIFLVLAFVFFYLQAKISHEENYNKLEV</sequence>
<dbReference type="Proteomes" id="UP001500736">
    <property type="component" value="Unassembled WGS sequence"/>
</dbReference>
<evidence type="ECO:0000313" key="3">
    <source>
        <dbReference type="Proteomes" id="UP001500736"/>
    </source>
</evidence>
<organism evidence="2 3">
    <name type="scientific">Gaetbulibacter jejuensis</name>
    <dbReference type="NCBI Taxonomy" id="584607"/>
    <lineage>
        <taxon>Bacteria</taxon>
        <taxon>Pseudomonadati</taxon>
        <taxon>Bacteroidota</taxon>
        <taxon>Flavobacteriia</taxon>
        <taxon>Flavobacteriales</taxon>
        <taxon>Flavobacteriaceae</taxon>
        <taxon>Gaetbulibacter</taxon>
    </lineage>
</organism>
<name>A0ABN1JV65_9FLAO</name>
<feature type="transmembrane region" description="Helical" evidence="1">
    <location>
        <begin position="179"/>
        <end position="200"/>
    </location>
</feature>
<proteinExistence type="predicted"/>
<evidence type="ECO:0008006" key="4">
    <source>
        <dbReference type="Google" id="ProtNLM"/>
    </source>
</evidence>
<feature type="transmembrane region" description="Helical" evidence="1">
    <location>
        <begin position="118"/>
        <end position="137"/>
    </location>
</feature>
<feature type="transmembrane region" description="Helical" evidence="1">
    <location>
        <begin position="85"/>
        <end position="106"/>
    </location>
</feature>
<feature type="transmembrane region" description="Helical" evidence="1">
    <location>
        <begin position="149"/>
        <end position="172"/>
    </location>
</feature>